<dbReference type="STRING" id="448386.A0A2V3IGM5"/>
<comment type="caution">
    <text evidence="10">The sequence shown here is derived from an EMBL/GenBank/DDBJ whole genome shotgun (WGS) entry which is preliminary data.</text>
</comment>
<dbReference type="Pfam" id="PF01105">
    <property type="entry name" value="EMP24_GP25L"/>
    <property type="match status" value="1"/>
</dbReference>
<accession>A0A2V3IGM5</accession>
<keyword evidence="5 7" id="KW-1133">Transmembrane helix</keyword>
<feature type="domain" description="GOLD" evidence="9">
    <location>
        <begin position="34"/>
        <end position="225"/>
    </location>
</feature>
<name>A0A2V3IGM5_9FLOR</name>
<comment type="subcellular location">
    <subcellularLocation>
        <location evidence="1">Membrane</location>
        <topology evidence="1">Single-pass type I membrane protein</topology>
    </subcellularLocation>
</comment>
<evidence type="ECO:0000259" key="9">
    <source>
        <dbReference type="SMART" id="SM01190"/>
    </source>
</evidence>
<reference evidence="10 11" key="1">
    <citation type="journal article" date="2018" name="Mol. Biol. Evol.">
        <title>Analysis of the draft genome of the red seaweed Gracilariopsis chorda provides insights into genome size evolution in Rhodophyta.</title>
        <authorList>
            <person name="Lee J."/>
            <person name="Yang E.C."/>
            <person name="Graf L."/>
            <person name="Yang J.H."/>
            <person name="Qiu H."/>
            <person name="Zel Zion U."/>
            <person name="Chan C.X."/>
            <person name="Stephens T.G."/>
            <person name="Weber A.P.M."/>
            <person name="Boo G.H."/>
            <person name="Boo S.M."/>
            <person name="Kim K.M."/>
            <person name="Shin Y."/>
            <person name="Jung M."/>
            <person name="Lee S.J."/>
            <person name="Yim H.S."/>
            <person name="Lee J.H."/>
            <person name="Bhattacharya D."/>
            <person name="Yoon H.S."/>
        </authorList>
    </citation>
    <scope>NUCLEOTIDE SEQUENCE [LARGE SCALE GENOMIC DNA]</scope>
    <source>
        <strain evidence="10 11">SKKU-2015</strain>
        <tissue evidence="10">Whole body</tissue>
    </source>
</reference>
<evidence type="ECO:0000256" key="1">
    <source>
        <dbReference type="ARBA" id="ARBA00004479"/>
    </source>
</evidence>
<feature type="transmembrane region" description="Helical" evidence="7">
    <location>
        <begin position="198"/>
        <end position="218"/>
    </location>
</feature>
<dbReference type="OrthoDB" id="1929172at2759"/>
<protein>
    <submittedName>
        <fullName evidence="10">Transmembrane emp24 domain-containing protein</fullName>
    </submittedName>
</protein>
<evidence type="ECO:0000256" key="4">
    <source>
        <dbReference type="ARBA" id="ARBA00022729"/>
    </source>
</evidence>
<evidence type="ECO:0000256" key="5">
    <source>
        <dbReference type="ARBA" id="ARBA00022989"/>
    </source>
</evidence>
<dbReference type="InterPro" id="IPR009038">
    <property type="entry name" value="GOLD_dom"/>
</dbReference>
<dbReference type="InterPro" id="IPR015720">
    <property type="entry name" value="Emp24-like"/>
</dbReference>
<dbReference type="GO" id="GO:0016020">
    <property type="term" value="C:membrane"/>
    <property type="evidence" value="ECO:0007669"/>
    <property type="project" value="UniProtKB-SubCell"/>
</dbReference>
<evidence type="ECO:0000256" key="7">
    <source>
        <dbReference type="SAM" id="Phobius"/>
    </source>
</evidence>
<keyword evidence="3 7" id="KW-0812">Transmembrane</keyword>
<evidence type="ECO:0000313" key="10">
    <source>
        <dbReference type="EMBL" id="PXF41227.1"/>
    </source>
</evidence>
<keyword evidence="11" id="KW-1185">Reference proteome</keyword>
<proteinExistence type="inferred from homology"/>
<dbReference type="SMART" id="SM01190">
    <property type="entry name" value="EMP24_GP25L"/>
    <property type="match status" value="1"/>
</dbReference>
<sequence length="230" mass="25954">MNSQTEPRRVAVISTVLSVYALLVLAVHTSEASSLTFELPYGQRKCFTEQLPPRSICRGTIHVASGKGEMSLDLFVSDMRGTVQFHKQDVNTVKFSFKTGLFQTHTVQDYRFCVINQVHPHSHSTPGAVRRVTLDVDIVKDKDDESTSRLAKQEHADKIYNDFMMVSQSVDSIIEKMDELREKEANLTNINKQTTTTIFRLSMLACLFTVAAGVANFLSLKTFFKRKKLA</sequence>
<dbReference type="PANTHER" id="PTHR22811">
    <property type="entry name" value="TRANSMEMBRANE EMP24 DOMAIN-CONTAINING PROTEIN"/>
    <property type="match status" value="1"/>
</dbReference>
<comment type="similarity">
    <text evidence="2">Belongs to the EMP24/GP25L family.</text>
</comment>
<keyword evidence="6 7" id="KW-0472">Membrane</keyword>
<evidence type="ECO:0000256" key="8">
    <source>
        <dbReference type="SAM" id="SignalP"/>
    </source>
</evidence>
<evidence type="ECO:0000313" key="11">
    <source>
        <dbReference type="Proteomes" id="UP000247409"/>
    </source>
</evidence>
<feature type="chain" id="PRO_5015934028" evidence="8">
    <location>
        <begin position="33"/>
        <end position="230"/>
    </location>
</feature>
<evidence type="ECO:0000256" key="6">
    <source>
        <dbReference type="ARBA" id="ARBA00023136"/>
    </source>
</evidence>
<evidence type="ECO:0000256" key="2">
    <source>
        <dbReference type="ARBA" id="ARBA00007104"/>
    </source>
</evidence>
<dbReference type="Proteomes" id="UP000247409">
    <property type="component" value="Unassembled WGS sequence"/>
</dbReference>
<keyword evidence="4 8" id="KW-0732">Signal</keyword>
<feature type="signal peptide" evidence="8">
    <location>
        <begin position="1"/>
        <end position="32"/>
    </location>
</feature>
<organism evidence="10 11">
    <name type="scientific">Gracilariopsis chorda</name>
    <dbReference type="NCBI Taxonomy" id="448386"/>
    <lineage>
        <taxon>Eukaryota</taxon>
        <taxon>Rhodophyta</taxon>
        <taxon>Florideophyceae</taxon>
        <taxon>Rhodymeniophycidae</taxon>
        <taxon>Gracilariales</taxon>
        <taxon>Gracilariaceae</taxon>
        <taxon>Gracilariopsis</taxon>
    </lineage>
</organism>
<gene>
    <name evidence="10" type="ORF">BWQ96_09041</name>
</gene>
<evidence type="ECO:0000256" key="3">
    <source>
        <dbReference type="ARBA" id="ARBA00022692"/>
    </source>
</evidence>
<dbReference type="EMBL" id="NBIV01000226">
    <property type="protein sequence ID" value="PXF41227.1"/>
    <property type="molecule type" value="Genomic_DNA"/>
</dbReference>
<dbReference type="AlphaFoldDB" id="A0A2V3IGM5"/>